<dbReference type="STRING" id="34506.A0A090L841"/>
<dbReference type="Proteomes" id="UP000035682">
    <property type="component" value="Unplaced"/>
</dbReference>
<dbReference type="InterPro" id="IPR000463">
    <property type="entry name" value="Fatty_acid-bd"/>
</dbReference>
<dbReference type="SUPFAM" id="SSF50814">
    <property type="entry name" value="Lipocalins"/>
    <property type="match status" value="1"/>
</dbReference>
<dbReference type="OrthoDB" id="412780at2759"/>
<evidence type="ECO:0000313" key="7">
    <source>
        <dbReference type="WormBase" id="SRAE_1000252300"/>
    </source>
</evidence>
<gene>
    <name evidence="4 6 7" type="ORF">SRAE_1000252300</name>
</gene>
<proteinExistence type="inferred from homology"/>
<dbReference type="WormBase" id="SRAE_1000252300">
    <property type="protein sequence ID" value="SRP04194"/>
    <property type="gene ID" value="WBGene00259138"/>
</dbReference>
<dbReference type="Gene3D" id="2.40.128.20">
    <property type="match status" value="1"/>
</dbReference>
<dbReference type="WBParaSite" id="SRAE_1000252300.1">
    <property type="protein sequence ID" value="SRAE_1000252300.1"/>
    <property type="gene ID" value="WBGene00259138"/>
</dbReference>
<evidence type="ECO:0000313" key="4">
    <source>
        <dbReference type="EMBL" id="CEF64268.1"/>
    </source>
</evidence>
<protein>
    <submittedName>
        <fullName evidence="4 6">Cytosolic fatty-acid binding domain and Calycin-like domain and Calycin domain-containing protein</fullName>
    </submittedName>
</protein>
<evidence type="ECO:0000256" key="2">
    <source>
        <dbReference type="ARBA" id="ARBA00022448"/>
    </source>
</evidence>
<dbReference type="AlphaFoldDB" id="A0A090L841"/>
<keyword evidence="2" id="KW-0813">Transport</keyword>
<comment type="similarity">
    <text evidence="1">Belongs to the calycin superfamily. Fatty-acid binding protein (FABP) family.</text>
</comment>
<evidence type="ECO:0000256" key="1">
    <source>
        <dbReference type="ARBA" id="ARBA00008390"/>
    </source>
</evidence>
<dbReference type="PANTHER" id="PTHR22725">
    <property type="entry name" value="FATTY ACID-BINDING PROTEIN HOMOLOG 1-RELATED-RELATED"/>
    <property type="match status" value="1"/>
</dbReference>
<reference evidence="4 5" key="1">
    <citation type="submission" date="2014-09" db="EMBL/GenBank/DDBJ databases">
        <authorList>
            <person name="Martin A.A."/>
        </authorList>
    </citation>
    <scope>NUCLEOTIDE SEQUENCE</scope>
    <source>
        <strain evidence="5">ED321</strain>
        <strain evidence="4">ED321 Heterogonic</strain>
    </source>
</reference>
<dbReference type="CDD" id="cd00742">
    <property type="entry name" value="FABP"/>
    <property type="match status" value="1"/>
</dbReference>
<accession>A0A090L841</accession>
<dbReference type="GeneID" id="36376633"/>
<dbReference type="GO" id="GO:0008289">
    <property type="term" value="F:lipid binding"/>
    <property type="evidence" value="ECO:0007669"/>
    <property type="project" value="UniProtKB-KW"/>
</dbReference>
<dbReference type="PANTHER" id="PTHR22725:SF9">
    <property type="entry name" value="FATTY ACID-BINDING PROTEIN HOMOLOG 3"/>
    <property type="match status" value="1"/>
</dbReference>
<keyword evidence="5" id="KW-1185">Reference proteome</keyword>
<dbReference type="OMA" id="CKRFFIR"/>
<dbReference type="InterPro" id="IPR012674">
    <property type="entry name" value="Calycin"/>
</dbReference>
<evidence type="ECO:0000256" key="3">
    <source>
        <dbReference type="ARBA" id="ARBA00023121"/>
    </source>
</evidence>
<dbReference type="EMBL" id="LN609528">
    <property type="protein sequence ID" value="CEF64268.1"/>
    <property type="molecule type" value="Genomic_DNA"/>
</dbReference>
<dbReference type="RefSeq" id="XP_024503469.1">
    <property type="nucleotide sequence ID" value="XM_024649610.1"/>
</dbReference>
<dbReference type="CTD" id="36376633"/>
<evidence type="ECO:0000313" key="6">
    <source>
        <dbReference type="WBParaSite" id="SRAE_1000252300.1"/>
    </source>
</evidence>
<organism evidence="4">
    <name type="scientific">Strongyloides ratti</name>
    <name type="common">Parasitic roundworm</name>
    <dbReference type="NCBI Taxonomy" id="34506"/>
    <lineage>
        <taxon>Eukaryota</taxon>
        <taxon>Metazoa</taxon>
        <taxon>Ecdysozoa</taxon>
        <taxon>Nematoda</taxon>
        <taxon>Chromadorea</taxon>
        <taxon>Rhabditida</taxon>
        <taxon>Tylenchina</taxon>
        <taxon>Panagrolaimomorpha</taxon>
        <taxon>Strongyloidoidea</taxon>
        <taxon>Strongyloididae</taxon>
        <taxon>Strongyloides</taxon>
    </lineage>
</organism>
<sequence>MKLFLITSIFIIFIITVFGNEIPKAFLGTFKLDRSENLDNYLIAKDIGFLQRKIVAFLSVSKEFSKNSDGTYNFHTLTTKKNLYYDNVTLNKEFEGRILDGSKRLLKFTYNPITEELEEHQIDKDNKLPTEIIYYTIKNGILVWKSTFNGVTCKRYYNKVQL</sequence>
<reference evidence="6" key="2">
    <citation type="submission" date="2020-12" db="UniProtKB">
        <authorList>
            <consortium name="WormBaseParasite"/>
        </authorList>
    </citation>
    <scope>IDENTIFICATION</scope>
</reference>
<evidence type="ECO:0000313" key="5">
    <source>
        <dbReference type="Proteomes" id="UP000035682"/>
    </source>
</evidence>
<name>A0A090L841_STRRB</name>
<keyword evidence="3" id="KW-0446">Lipid-binding</keyword>
<dbReference type="PRINTS" id="PR00178">
    <property type="entry name" value="FATTYACIDBP"/>
</dbReference>
<dbReference type="InterPro" id="IPR040094">
    <property type="entry name" value="Lbp1-4"/>
</dbReference>